<evidence type="ECO:0000313" key="2">
    <source>
        <dbReference type="Proteomes" id="UP000482800"/>
    </source>
</evidence>
<sequence length="117" mass="12873">MTTPRASDPHCRFAEPARRAAWHTYLTLTCDLLPALDSDPADTGRTGACLTQVISRILIWAPAWGPPGAVLAAATYTAQRLHRDGDHLHLARLLRVLARRLFSLSSGRTGRPRPRPT</sequence>
<evidence type="ECO:0000313" key="1">
    <source>
        <dbReference type="EMBL" id="GFJ81912.1"/>
    </source>
</evidence>
<protein>
    <submittedName>
        <fullName evidence="1">Uncharacterized protein</fullName>
    </submittedName>
</protein>
<accession>A0A6V8K9L6</accession>
<dbReference type="EMBL" id="BLPF01000002">
    <property type="protein sequence ID" value="GFJ81912.1"/>
    <property type="molecule type" value="Genomic_DNA"/>
</dbReference>
<proteinExistence type="predicted"/>
<gene>
    <name evidence="1" type="ORF">Phou_060920</name>
</gene>
<comment type="caution">
    <text evidence="1">The sequence shown here is derived from an EMBL/GenBank/DDBJ whole genome shotgun (WGS) entry which is preliminary data.</text>
</comment>
<dbReference type="AlphaFoldDB" id="A0A6V8K9L6"/>
<reference evidence="1 2" key="2">
    <citation type="submission" date="2020-03" db="EMBL/GenBank/DDBJ databases">
        <authorList>
            <person name="Ichikawa N."/>
            <person name="Kimura A."/>
            <person name="Kitahashi Y."/>
            <person name="Uohara A."/>
        </authorList>
    </citation>
    <scope>NUCLEOTIDE SEQUENCE [LARGE SCALE GENOMIC DNA]</scope>
    <source>
        <strain evidence="1 2">NBRC 108639</strain>
    </source>
</reference>
<name>A0A6V8K9L6_9ACTN</name>
<keyword evidence="2" id="KW-1185">Reference proteome</keyword>
<organism evidence="1 2">
    <name type="scientific">Phytohabitans houttuyneae</name>
    <dbReference type="NCBI Taxonomy" id="1076126"/>
    <lineage>
        <taxon>Bacteria</taxon>
        <taxon>Bacillati</taxon>
        <taxon>Actinomycetota</taxon>
        <taxon>Actinomycetes</taxon>
        <taxon>Micromonosporales</taxon>
        <taxon>Micromonosporaceae</taxon>
    </lineage>
</organism>
<dbReference type="Proteomes" id="UP000482800">
    <property type="component" value="Unassembled WGS sequence"/>
</dbReference>
<reference evidence="1 2" key="1">
    <citation type="submission" date="2020-03" db="EMBL/GenBank/DDBJ databases">
        <title>Whole genome shotgun sequence of Phytohabitans houttuyneae NBRC 108639.</title>
        <authorList>
            <person name="Komaki H."/>
            <person name="Tamura T."/>
        </authorList>
    </citation>
    <scope>NUCLEOTIDE SEQUENCE [LARGE SCALE GENOMIC DNA]</scope>
    <source>
        <strain evidence="1 2">NBRC 108639</strain>
    </source>
</reference>
<dbReference type="RefSeq" id="WP_173061750.1">
    <property type="nucleotide sequence ID" value="NZ_BAABGO010000052.1"/>
</dbReference>